<dbReference type="PANTHER" id="PTHR48086:SF3">
    <property type="entry name" value="SODIUM_PROLINE SYMPORTER"/>
    <property type="match status" value="1"/>
</dbReference>
<evidence type="ECO:0000256" key="5">
    <source>
        <dbReference type="ARBA" id="ARBA00022692"/>
    </source>
</evidence>
<dbReference type="InterPro" id="IPR001734">
    <property type="entry name" value="Na/solute_symporter"/>
</dbReference>
<dbReference type="Proteomes" id="UP000247150">
    <property type="component" value="Unassembled WGS sequence"/>
</dbReference>
<keyword evidence="6" id="KW-0769">Symport</keyword>
<organism evidence="15 16">
    <name type="scientific">Cytobacillus oceanisediminis</name>
    <dbReference type="NCBI Taxonomy" id="665099"/>
    <lineage>
        <taxon>Bacteria</taxon>
        <taxon>Bacillati</taxon>
        <taxon>Bacillota</taxon>
        <taxon>Bacilli</taxon>
        <taxon>Bacillales</taxon>
        <taxon>Bacillaceae</taxon>
        <taxon>Cytobacillus</taxon>
    </lineage>
</organism>
<keyword evidence="8" id="KW-0915">Sodium</keyword>
<keyword evidence="11" id="KW-0739">Sodium transport</keyword>
<evidence type="ECO:0000256" key="9">
    <source>
        <dbReference type="ARBA" id="ARBA00023065"/>
    </source>
</evidence>
<feature type="transmembrane region" description="Helical" evidence="14">
    <location>
        <begin position="185"/>
        <end position="207"/>
    </location>
</feature>
<evidence type="ECO:0000256" key="2">
    <source>
        <dbReference type="ARBA" id="ARBA00006434"/>
    </source>
</evidence>
<feature type="transmembrane region" description="Helical" evidence="14">
    <location>
        <begin position="323"/>
        <end position="352"/>
    </location>
</feature>
<keyword evidence="7 14" id="KW-1133">Transmembrane helix</keyword>
<keyword evidence="10 14" id="KW-0472">Membrane</keyword>
<dbReference type="GO" id="GO:0006814">
    <property type="term" value="P:sodium ion transport"/>
    <property type="evidence" value="ECO:0007669"/>
    <property type="project" value="UniProtKB-KW"/>
</dbReference>
<comment type="subcellular location">
    <subcellularLocation>
        <location evidence="1">Cell membrane</location>
        <topology evidence="1">Multi-pass membrane protein</topology>
    </subcellularLocation>
</comment>
<evidence type="ECO:0000256" key="14">
    <source>
        <dbReference type="SAM" id="Phobius"/>
    </source>
</evidence>
<feature type="transmembrane region" description="Helical" evidence="14">
    <location>
        <begin position="373"/>
        <end position="394"/>
    </location>
</feature>
<dbReference type="GO" id="GO:0005886">
    <property type="term" value="C:plasma membrane"/>
    <property type="evidence" value="ECO:0007669"/>
    <property type="project" value="UniProtKB-SubCell"/>
</dbReference>
<evidence type="ECO:0000313" key="15">
    <source>
        <dbReference type="EMBL" id="PWW29378.1"/>
    </source>
</evidence>
<comment type="catalytic activity">
    <reaction evidence="12">
        <text>L-proline(in) + Na(+)(in) = L-proline(out) + Na(+)(out)</text>
        <dbReference type="Rhea" id="RHEA:28967"/>
        <dbReference type="ChEBI" id="CHEBI:29101"/>
        <dbReference type="ChEBI" id="CHEBI:60039"/>
    </reaction>
</comment>
<keyword evidence="5 14" id="KW-0812">Transmembrane</keyword>
<feature type="transmembrane region" description="Helical" evidence="14">
    <location>
        <begin position="126"/>
        <end position="148"/>
    </location>
</feature>
<comment type="caution">
    <text evidence="15">The sequence shown here is derived from an EMBL/GenBank/DDBJ whole genome shotgun (WGS) entry which is preliminary data.</text>
</comment>
<feature type="transmembrane region" description="Helical" evidence="14">
    <location>
        <begin position="400"/>
        <end position="425"/>
    </location>
</feature>
<dbReference type="EMBL" id="QGTW01000004">
    <property type="protein sequence ID" value="PWW29378.1"/>
    <property type="molecule type" value="Genomic_DNA"/>
</dbReference>
<protein>
    <submittedName>
        <fullName evidence="15">Sodium/proline symporter</fullName>
    </submittedName>
</protein>
<evidence type="ECO:0000256" key="6">
    <source>
        <dbReference type="ARBA" id="ARBA00022847"/>
    </source>
</evidence>
<feature type="transmembrane region" description="Helical" evidence="14">
    <location>
        <begin position="6"/>
        <end position="24"/>
    </location>
</feature>
<name>A0A2V2ZZ40_9BACI</name>
<feature type="transmembrane region" description="Helical" evidence="14">
    <location>
        <begin position="45"/>
        <end position="64"/>
    </location>
</feature>
<evidence type="ECO:0000256" key="7">
    <source>
        <dbReference type="ARBA" id="ARBA00022989"/>
    </source>
</evidence>
<dbReference type="Pfam" id="PF00474">
    <property type="entry name" value="SSF"/>
    <property type="match status" value="1"/>
</dbReference>
<feature type="transmembrane region" description="Helical" evidence="14">
    <location>
        <begin position="154"/>
        <end position="173"/>
    </location>
</feature>
<evidence type="ECO:0000256" key="8">
    <source>
        <dbReference type="ARBA" id="ARBA00023053"/>
    </source>
</evidence>
<dbReference type="InterPro" id="IPR050277">
    <property type="entry name" value="Sodium:Solute_Symporter"/>
</dbReference>
<dbReference type="PROSITE" id="PS50283">
    <property type="entry name" value="NA_SOLUT_SYMP_3"/>
    <property type="match status" value="1"/>
</dbReference>
<evidence type="ECO:0000256" key="1">
    <source>
        <dbReference type="ARBA" id="ARBA00004651"/>
    </source>
</evidence>
<evidence type="ECO:0000256" key="3">
    <source>
        <dbReference type="ARBA" id="ARBA00022448"/>
    </source>
</evidence>
<feature type="transmembrane region" description="Helical" evidence="14">
    <location>
        <begin position="237"/>
        <end position="256"/>
    </location>
</feature>
<dbReference type="InterPro" id="IPR038377">
    <property type="entry name" value="Na/Glc_symporter_sf"/>
</dbReference>
<feature type="transmembrane region" description="Helical" evidence="14">
    <location>
        <begin position="464"/>
        <end position="483"/>
    </location>
</feature>
<comment type="similarity">
    <text evidence="2 13">Belongs to the sodium:solute symporter (SSF) (TC 2.A.21) family.</text>
</comment>
<keyword evidence="4" id="KW-1003">Cell membrane</keyword>
<feature type="transmembrane region" description="Helical" evidence="14">
    <location>
        <begin position="432"/>
        <end position="452"/>
    </location>
</feature>
<dbReference type="CDD" id="cd10322">
    <property type="entry name" value="SLC5sbd"/>
    <property type="match status" value="1"/>
</dbReference>
<sequence>MSVITWSWILMVFFIGLMLYLGYAGMKKTKNADDFATARSSYGPIALGLAVCATTASGSTFMGIPGTAYTSGFPSLWYPMIYPIGIYGGMLLTAKMVKQMGDKFSNRTIPEIVGERFNSEFLRVGLALLSLLLIFYIVSQLVAAALMFQTMMGLSYQAGLWLTAIVLGIYLVLGGSHSDILTDAVQGFLMLIIAVMITVMFFTGFGVDGGVTAVNDAITAKNPQGGWDTLFIEGHNTYGSAWLVFLILIAHIPFGVLPHIGNKFFALKNGKQMKVFLSFCIVGGALLPMMALGGLLGAAVIPGTLESADAVIPALFVEVFPPFAAALMAVVVLSAILSTGDGLVVSFSQIFANDLYRKTLAKNNPDKEKVERNSLIIGRGAVVACLVLGIILAYNPPQSLAMFLWIGVGGMVSGLAGPLAIGALWKRANKQGAITSFCVGVISYAVLYMGWVPGLEAITNPFAASGYSILVASAVMVVVTLLTKPMSQEFIDNIYGSEVVVPDSKTISQ</sequence>
<dbReference type="Gene3D" id="1.20.1730.10">
    <property type="entry name" value="Sodium/glucose cotransporter"/>
    <property type="match status" value="1"/>
</dbReference>
<keyword evidence="9" id="KW-0406">Ion transport</keyword>
<dbReference type="GO" id="GO:0015293">
    <property type="term" value="F:symporter activity"/>
    <property type="evidence" value="ECO:0007669"/>
    <property type="project" value="UniProtKB-KW"/>
</dbReference>
<evidence type="ECO:0000256" key="13">
    <source>
        <dbReference type="RuleBase" id="RU362091"/>
    </source>
</evidence>
<evidence type="ECO:0000256" key="10">
    <source>
        <dbReference type="ARBA" id="ARBA00023136"/>
    </source>
</evidence>
<evidence type="ECO:0000256" key="12">
    <source>
        <dbReference type="ARBA" id="ARBA00033708"/>
    </source>
</evidence>
<proteinExistence type="inferred from homology"/>
<keyword evidence="3" id="KW-0813">Transport</keyword>
<accession>A0A2V2ZZ40</accession>
<evidence type="ECO:0000256" key="4">
    <source>
        <dbReference type="ARBA" id="ARBA00022475"/>
    </source>
</evidence>
<feature type="transmembrane region" description="Helical" evidence="14">
    <location>
        <begin position="276"/>
        <end position="303"/>
    </location>
</feature>
<evidence type="ECO:0000256" key="11">
    <source>
        <dbReference type="ARBA" id="ARBA00023201"/>
    </source>
</evidence>
<reference evidence="15 16" key="1">
    <citation type="submission" date="2018-05" db="EMBL/GenBank/DDBJ databases">
        <title>Freshwater and sediment microbial communities from various areas in North America, analyzing microbe dynamics in response to fracking.</title>
        <authorList>
            <person name="Lamendella R."/>
        </authorList>
    </citation>
    <scope>NUCLEOTIDE SEQUENCE [LARGE SCALE GENOMIC DNA]</scope>
    <source>
        <strain evidence="15 16">15_TX</strain>
    </source>
</reference>
<dbReference type="OrthoDB" id="9810181at2"/>
<gene>
    <name evidence="15" type="ORF">DFO73_1046</name>
</gene>
<dbReference type="AlphaFoldDB" id="A0A2V2ZZ40"/>
<feature type="transmembrane region" description="Helical" evidence="14">
    <location>
        <begin position="76"/>
        <end position="97"/>
    </location>
</feature>
<dbReference type="RefSeq" id="WP_110064454.1">
    <property type="nucleotide sequence ID" value="NZ_QGTW01000004.1"/>
</dbReference>
<dbReference type="PANTHER" id="PTHR48086">
    <property type="entry name" value="SODIUM/PROLINE SYMPORTER-RELATED"/>
    <property type="match status" value="1"/>
</dbReference>
<evidence type="ECO:0000313" key="16">
    <source>
        <dbReference type="Proteomes" id="UP000247150"/>
    </source>
</evidence>